<protein>
    <submittedName>
        <fullName evidence="3">Transposase</fullName>
    </submittedName>
</protein>
<evidence type="ECO:0000256" key="1">
    <source>
        <dbReference type="SAM" id="Coils"/>
    </source>
</evidence>
<dbReference type="AlphaFoldDB" id="A0A1A3NF16"/>
<dbReference type="Pfam" id="PF01527">
    <property type="entry name" value="HTH_Tnp_1"/>
    <property type="match status" value="1"/>
</dbReference>
<dbReference type="GO" id="GO:0003677">
    <property type="term" value="F:DNA binding"/>
    <property type="evidence" value="ECO:0007669"/>
    <property type="project" value="InterPro"/>
</dbReference>
<feature type="coiled-coil region" evidence="1">
    <location>
        <begin position="74"/>
        <end position="104"/>
    </location>
</feature>
<dbReference type="EMBL" id="LZLS01000217">
    <property type="protein sequence ID" value="OBK20713.1"/>
    <property type="molecule type" value="Genomic_DNA"/>
</dbReference>
<dbReference type="InterPro" id="IPR036388">
    <property type="entry name" value="WH-like_DNA-bd_sf"/>
</dbReference>
<dbReference type="Gene3D" id="1.10.10.10">
    <property type="entry name" value="Winged helix-like DNA-binding domain superfamily/Winged helix DNA-binding domain"/>
    <property type="match status" value="1"/>
</dbReference>
<name>A0A1A3NF16_MYCAS</name>
<dbReference type="Proteomes" id="UP000093928">
    <property type="component" value="Unassembled WGS sequence"/>
</dbReference>
<organism evidence="3 4">
    <name type="scientific">Mycobacterium asiaticum</name>
    <dbReference type="NCBI Taxonomy" id="1790"/>
    <lineage>
        <taxon>Bacteria</taxon>
        <taxon>Bacillati</taxon>
        <taxon>Actinomycetota</taxon>
        <taxon>Actinomycetes</taxon>
        <taxon>Mycobacteriales</taxon>
        <taxon>Mycobacteriaceae</taxon>
        <taxon>Mycobacterium</taxon>
    </lineage>
</organism>
<evidence type="ECO:0000313" key="3">
    <source>
        <dbReference type="EMBL" id="OBK20713.1"/>
    </source>
</evidence>
<sequence>MPTESSSGKKPTSRRYNPEEKAAAVRMVRALRAELGTEQGTVSRVARQLGYGVESVRSWVRQADIDDGYAPGVSTVESARIKELEQENRELKRANEILKRAASFFGAELDRQHKK</sequence>
<proteinExistence type="predicted"/>
<evidence type="ECO:0000313" key="4">
    <source>
        <dbReference type="Proteomes" id="UP000093928"/>
    </source>
</evidence>
<dbReference type="InterPro" id="IPR009057">
    <property type="entry name" value="Homeodomain-like_sf"/>
</dbReference>
<dbReference type="GO" id="GO:0004803">
    <property type="term" value="F:transposase activity"/>
    <property type="evidence" value="ECO:0007669"/>
    <property type="project" value="InterPro"/>
</dbReference>
<dbReference type="SUPFAM" id="SSF46689">
    <property type="entry name" value="Homeodomain-like"/>
    <property type="match status" value="1"/>
</dbReference>
<gene>
    <name evidence="3" type="ORF">A5634_12060</name>
</gene>
<keyword evidence="1" id="KW-0175">Coiled coil</keyword>
<feature type="compositionally biased region" description="Polar residues" evidence="2">
    <location>
        <begin position="1"/>
        <end position="10"/>
    </location>
</feature>
<evidence type="ECO:0000256" key="2">
    <source>
        <dbReference type="SAM" id="MobiDB-lite"/>
    </source>
</evidence>
<comment type="caution">
    <text evidence="3">The sequence shown here is derived from an EMBL/GenBank/DDBJ whole genome shotgun (WGS) entry which is preliminary data.</text>
</comment>
<dbReference type="GO" id="GO:0006313">
    <property type="term" value="P:DNA transposition"/>
    <property type="evidence" value="ECO:0007669"/>
    <property type="project" value="InterPro"/>
</dbReference>
<accession>A0A1A3NF16</accession>
<reference evidence="3 4" key="1">
    <citation type="submission" date="2016-06" db="EMBL/GenBank/DDBJ databases">
        <authorList>
            <person name="Kjaerup R.B."/>
            <person name="Dalgaard T.S."/>
            <person name="Juul-Madsen H.R."/>
        </authorList>
    </citation>
    <scope>NUCLEOTIDE SEQUENCE [LARGE SCALE GENOMIC DNA]</scope>
    <source>
        <strain evidence="3 4">1165133.8</strain>
    </source>
</reference>
<dbReference type="InterPro" id="IPR002514">
    <property type="entry name" value="Transposase_8"/>
</dbReference>
<feature type="region of interest" description="Disordered" evidence="2">
    <location>
        <begin position="1"/>
        <end position="21"/>
    </location>
</feature>